<keyword evidence="7" id="KW-0067">ATP-binding</keyword>
<evidence type="ECO:0000259" key="10">
    <source>
        <dbReference type="Pfam" id="PF07730"/>
    </source>
</evidence>
<evidence type="ECO:0000256" key="8">
    <source>
        <dbReference type="ARBA" id="ARBA00023012"/>
    </source>
</evidence>
<keyword evidence="3" id="KW-0597">Phosphoprotein</keyword>
<evidence type="ECO:0000256" key="9">
    <source>
        <dbReference type="SAM" id="Phobius"/>
    </source>
</evidence>
<dbReference type="GO" id="GO:0016301">
    <property type="term" value="F:kinase activity"/>
    <property type="evidence" value="ECO:0007669"/>
    <property type="project" value="UniProtKB-KW"/>
</dbReference>
<feature type="transmembrane region" description="Helical" evidence="9">
    <location>
        <begin position="119"/>
        <end position="139"/>
    </location>
</feature>
<feature type="transmembrane region" description="Helical" evidence="9">
    <location>
        <begin position="91"/>
        <end position="113"/>
    </location>
</feature>
<keyword evidence="9" id="KW-1133">Transmembrane helix</keyword>
<protein>
    <recommendedName>
        <fullName evidence="2">histidine kinase</fullName>
        <ecNumber evidence="2">2.7.13.3</ecNumber>
    </recommendedName>
</protein>
<dbReference type="EMBL" id="AP026800">
    <property type="protein sequence ID" value="BDR54164.1"/>
    <property type="molecule type" value="Genomic_DNA"/>
</dbReference>
<feature type="transmembrane region" description="Helical" evidence="9">
    <location>
        <begin position="20"/>
        <end position="45"/>
    </location>
</feature>
<evidence type="ECO:0000313" key="12">
    <source>
        <dbReference type="Proteomes" id="UP001321748"/>
    </source>
</evidence>
<dbReference type="InterPro" id="IPR011712">
    <property type="entry name" value="Sig_transdc_His_kin_sub3_dim/P"/>
</dbReference>
<keyword evidence="5" id="KW-0547">Nucleotide-binding</keyword>
<dbReference type="PANTHER" id="PTHR24421:SF10">
    <property type="entry name" value="NITRATE_NITRITE SENSOR PROTEIN NARQ"/>
    <property type="match status" value="1"/>
</dbReference>
<evidence type="ECO:0000256" key="2">
    <source>
        <dbReference type="ARBA" id="ARBA00012438"/>
    </source>
</evidence>
<feature type="domain" description="Signal transduction histidine kinase subgroup 3 dimerisation and phosphoacceptor" evidence="10">
    <location>
        <begin position="184"/>
        <end position="249"/>
    </location>
</feature>
<evidence type="ECO:0000256" key="5">
    <source>
        <dbReference type="ARBA" id="ARBA00022741"/>
    </source>
</evidence>
<dbReference type="InterPro" id="IPR036890">
    <property type="entry name" value="HATPase_C_sf"/>
</dbReference>
<reference evidence="11 12" key="1">
    <citation type="journal article" date="2023" name="Microbiol. Spectr.">
        <title>Symbiosis of Carpenter Bees with Uncharacterized Lactic Acid Bacteria Showing NAD Auxotrophy.</title>
        <authorList>
            <person name="Kawasaki S."/>
            <person name="Ozawa K."/>
            <person name="Mori T."/>
            <person name="Yamamoto A."/>
            <person name="Ito M."/>
            <person name="Ohkuma M."/>
            <person name="Sakamoto M."/>
            <person name="Matsutani M."/>
        </authorList>
    </citation>
    <scope>NUCLEOTIDE SEQUENCE [LARGE SCALE GENOMIC DNA]</scope>
    <source>
        <strain evidence="11 12">KimH</strain>
    </source>
</reference>
<keyword evidence="12" id="KW-1185">Reference proteome</keyword>
<comment type="catalytic activity">
    <reaction evidence="1">
        <text>ATP + protein L-histidine = ADP + protein N-phospho-L-histidine.</text>
        <dbReference type="EC" id="2.7.13.3"/>
    </reaction>
</comment>
<dbReference type="Gene3D" id="1.20.5.1930">
    <property type="match status" value="1"/>
</dbReference>
<dbReference type="SUPFAM" id="SSF55874">
    <property type="entry name" value="ATPase domain of HSP90 chaperone/DNA topoisomerase II/histidine kinase"/>
    <property type="match status" value="1"/>
</dbReference>
<dbReference type="PANTHER" id="PTHR24421">
    <property type="entry name" value="NITRATE/NITRITE SENSOR PROTEIN NARX-RELATED"/>
    <property type="match status" value="1"/>
</dbReference>
<dbReference type="CDD" id="cd16917">
    <property type="entry name" value="HATPase_UhpB-NarQ-NarX-like"/>
    <property type="match status" value="1"/>
</dbReference>
<organism evidence="11 12">
    <name type="scientific">Bombiscardovia apis</name>
    <dbReference type="NCBI Taxonomy" id="2932182"/>
    <lineage>
        <taxon>Bacteria</taxon>
        <taxon>Bacillati</taxon>
        <taxon>Actinomycetota</taxon>
        <taxon>Actinomycetes</taxon>
        <taxon>Bifidobacteriales</taxon>
        <taxon>Bifidobacteriaceae</taxon>
        <taxon>Bombiscardovia</taxon>
    </lineage>
</organism>
<sequence>MAVVAAGGFYEWLWPRDSALWADAVLALVSIALPIWLVFVPVLAFDAGLNMGVWGSESMVEVSTFRCGRKPWRSWVVDVCGRSQREATSSWLFLVLIPALAWMLPIAIGLARFRGSLQMAALVILLASVLTFLAGANSARLQVANQRMMQTEDLRRYTVRQMRARIGDLGEQRAHAERTARLTERTRIAREIHDNVGHQLTRAIMQAQAGQVLAQTQGDDIAARSFAELGQTLDGAMTTIRRSVHDLEDEGTDFAAQIQSAASSLDLGGAGQLDITVENDIASAPAPVARCLAAVIREALNNAARHSPARSASVVLRDLPAFWQLVVQDDGRVQASRASGEQPGPGGLGMTKPVVSEPVAGASMGTGGHAQRSAGLEPLRGMGLADIEARARALGGTAVSGPNERGWRVFVSLPKEPWNGASEKE</sequence>
<keyword evidence="8" id="KW-0902">Two-component regulatory system</keyword>
<evidence type="ECO:0000313" key="11">
    <source>
        <dbReference type="EMBL" id="BDR54164.1"/>
    </source>
</evidence>
<keyword evidence="6 11" id="KW-0418">Kinase</keyword>
<dbReference type="Proteomes" id="UP001321748">
    <property type="component" value="Chromosome"/>
</dbReference>
<dbReference type="EC" id="2.7.13.3" evidence="2"/>
<keyword evidence="9" id="KW-0812">Transmembrane</keyword>
<keyword evidence="9" id="KW-0472">Membrane</keyword>
<proteinExistence type="predicted"/>
<gene>
    <name evidence="11" type="ORF">KIMH_02750</name>
</gene>
<dbReference type="InterPro" id="IPR050482">
    <property type="entry name" value="Sensor_HK_TwoCompSys"/>
</dbReference>
<evidence type="ECO:0000256" key="1">
    <source>
        <dbReference type="ARBA" id="ARBA00000085"/>
    </source>
</evidence>
<evidence type="ECO:0000256" key="4">
    <source>
        <dbReference type="ARBA" id="ARBA00022679"/>
    </source>
</evidence>
<evidence type="ECO:0000256" key="6">
    <source>
        <dbReference type="ARBA" id="ARBA00022777"/>
    </source>
</evidence>
<name>A0ABM8BB82_9BIFI</name>
<keyword evidence="4" id="KW-0808">Transferase</keyword>
<dbReference type="Gene3D" id="3.30.565.10">
    <property type="entry name" value="Histidine kinase-like ATPase, C-terminal domain"/>
    <property type="match status" value="1"/>
</dbReference>
<evidence type="ECO:0000256" key="7">
    <source>
        <dbReference type="ARBA" id="ARBA00022840"/>
    </source>
</evidence>
<evidence type="ECO:0000256" key="3">
    <source>
        <dbReference type="ARBA" id="ARBA00022553"/>
    </source>
</evidence>
<dbReference type="Pfam" id="PF07730">
    <property type="entry name" value="HisKA_3"/>
    <property type="match status" value="1"/>
</dbReference>
<accession>A0ABM8BB82</accession>